<gene>
    <name evidence="1" type="ORF">LCGC14_1198830</name>
</gene>
<accession>A0A0F9NZZ7</accession>
<evidence type="ECO:0000313" key="1">
    <source>
        <dbReference type="EMBL" id="KKM94390.1"/>
    </source>
</evidence>
<sequence length="56" mass="6584">MILRIRELVTLDEKLIEKARRRMMMGLQLGGHRNVSTEVVRFKNTNDAEITAWGER</sequence>
<dbReference type="EMBL" id="LAZR01006145">
    <property type="protein sequence ID" value="KKM94390.1"/>
    <property type="molecule type" value="Genomic_DNA"/>
</dbReference>
<protein>
    <submittedName>
        <fullName evidence="1">Uncharacterized protein</fullName>
    </submittedName>
</protein>
<reference evidence="1" key="1">
    <citation type="journal article" date="2015" name="Nature">
        <title>Complex archaea that bridge the gap between prokaryotes and eukaryotes.</title>
        <authorList>
            <person name="Spang A."/>
            <person name="Saw J.H."/>
            <person name="Jorgensen S.L."/>
            <person name="Zaremba-Niedzwiedzka K."/>
            <person name="Martijn J."/>
            <person name="Lind A.E."/>
            <person name="van Eijk R."/>
            <person name="Schleper C."/>
            <person name="Guy L."/>
            <person name="Ettema T.J."/>
        </authorList>
    </citation>
    <scope>NUCLEOTIDE SEQUENCE</scope>
</reference>
<proteinExistence type="predicted"/>
<dbReference type="AlphaFoldDB" id="A0A0F9NZZ7"/>
<organism evidence="1">
    <name type="scientific">marine sediment metagenome</name>
    <dbReference type="NCBI Taxonomy" id="412755"/>
    <lineage>
        <taxon>unclassified sequences</taxon>
        <taxon>metagenomes</taxon>
        <taxon>ecological metagenomes</taxon>
    </lineage>
</organism>
<name>A0A0F9NZZ7_9ZZZZ</name>
<comment type="caution">
    <text evidence="1">The sequence shown here is derived from an EMBL/GenBank/DDBJ whole genome shotgun (WGS) entry which is preliminary data.</text>
</comment>